<keyword evidence="2" id="KW-1185">Reference proteome</keyword>
<gene>
    <name evidence="1" type="ORF">F8153_14910</name>
</gene>
<dbReference type="Proteomes" id="UP000465601">
    <property type="component" value="Unassembled WGS sequence"/>
</dbReference>
<protein>
    <submittedName>
        <fullName evidence="1">Uncharacterized protein</fullName>
    </submittedName>
</protein>
<accession>A0A833M5X0</accession>
<sequence>MSSLTVDINSNFIDVTFSLIDEKIQKYFLQVENKLVKNISTKKGLYNINKEEIINKVIKNKDFCSLINSISEALNIEFQEFNGYPFTPSINNEKIIICNFNSTLINQYKLSHLITEKGEEYFGYIVEKSILGWFNNQLLEIIYKQMDFTDIMMDALDINFQSSRIFSKHQKDVENRIKGILLNIKYRLLRSIKEQICEYLDTFYNLRKNA</sequence>
<reference evidence="1 2" key="1">
    <citation type="submission" date="2019-10" db="EMBL/GenBank/DDBJ databases">
        <title>Alkaliphilus serpentinus sp. nov. and Alkaliphilus pronyensis sp. nov., two novel anaerobic alkaliphilic species isolated from the serpentinized-hosted hydrothermal field of the Prony Bay (New Caledonia).</title>
        <authorList>
            <person name="Postec A."/>
        </authorList>
    </citation>
    <scope>NUCLEOTIDE SEQUENCE [LARGE SCALE GENOMIC DNA]</scope>
    <source>
        <strain evidence="1 2">LacT</strain>
    </source>
</reference>
<dbReference type="OrthoDB" id="9831193at2"/>
<evidence type="ECO:0000313" key="2">
    <source>
        <dbReference type="Proteomes" id="UP000465601"/>
    </source>
</evidence>
<comment type="caution">
    <text evidence="1">The sequence shown here is derived from an EMBL/GenBank/DDBJ whole genome shotgun (WGS) entry which is preliminary data.</text>
</comment>
<dbReference type="EMBL" id="WBZB01000063">
    <property type="protein sequence ID" value="KAB3525581.1"/>
    <property type="molecule type" value="Genomic_DNA"/>
</dbReference>
<organism evidence="1 2">
    <name type="scientific">Alkaliphilus serpentinus</name>
    <dbReference type="NCBI Taxonomy" id="1482731"/>
    <lineage>
        <taxon>Bacteria</taxon>
        <taxon>Bacillati</taxon>
        <taxon>Bacillota</taxon>
        <taxon>Clostridia</taxon>
        <taxon>Peptostreptococcales</taxon>
        <taxon>Natronincolaceae</taxon>
        <taxon>Alkaliphilus</taxon>
    </lineage>
</organism>
<proteinExistence type="predicted"/>
<dbReference type="AlphaFoldDB" id="A0A833M5X0"/>
<dbReference type="RefSeq" id="WP_151867148.1">
    <property type="nucleotide sequence ID" value="NZ_WBZB01000063.1"/>
</dbReference>
<evidence type="ECO:0000313" key="1">
    <source>
        <dbReference type="EMBL" id="KAB3525581.1"/>
    </source>
</evidence>
<name>A0A833M5X0_9FIRM</name>